<evidence type="ECO:0000313" key="2">
    <source>
        <dbReference type="Proteomes" id="UP000317550"/>
    </source>
</evidence>
<dbReference type="Pfam" id="PF13516">
    <property type="entry name" value="LRR_6"/>
    <property type="match status" value="1"/>
</dbReference>
<dbReference type="EMBL" id="CP041730">
    <property type="protein sequence ID" value="QDQ29438.1"/>
    <property type="molecule type" value="Genomic_DNA"/>
</dbReference>
<dbReference type="InterPro" id="IPR032675">
    <property type="entry name" value="LRR_dom_sf"/>
</dbReference>
<sequence length="74" mass="8153">MNTGLTALHLNHNPIGTSGAQILATALAVNTYIAEFDLASNNLIRMDVRQVMDTSLQRNRINAYGQFCFVNSIK</sequence>
<keyword evidence="2" id="KW-1185">Reference proteome</keyword>
<dbReference type="Gene3D" id="3.80.10.10">
    <property type="entry name" value="Ribonuclease Inhibitor"/>
    <property type="match status" value="1"/>
</dbReference>
<dbReference type="SMART" id="SM00368">
    <property type="entry name" value="LRR_RI"/>
    <property type="match status" value="1"/>
</dbReference>
<dbReference type="KEGG" id="cari:FNU76_22900"/>
<dbReference type="OrthoDB" id="636045at2"/>
<dbReference type="SUPFAM" id="SSF52047">
    <property type="entry name" value="RNI-like"/>
    <property type="match status" value="1"/>
</dbReference>
<dbReference type="RefSeq" id="WP_144280796.1">
    <property type="nucleotide sequence ID" value="NZ_CP041730.1"/>
</dbReference>
<accession>A0A516SMX3</accession>
<dbReference type="AlphaFoldDB" id="A0A516SMX3"/>
<protein>
    <recommendedName>
        <fullName evidence="3">Leucine-rich repeat domain-containing protein</fullName>
    </recommendedName>
</protein>
<evidence type="ECO:0000313" key="1">
    <source>
        <dbReference type="EMBL" id="QDQ29438.1"/>
    </source>
</evidence>
<dbReference type="InterPro" id="IPR001611">
    <property type="entry name" value="Leu-rich_rpt"/>
</dbReference>
<reference evidence="2" key="1">
    <citation type="submission" date="2019-07" db="EMBL/GenBank/DDBJ databases">
        <title>Chitinimonas sp. nov., isolated from Ny-Alesund, arctica soil.</title>
        <authorList>
            <person name="Xu Q."/>
            <person name="Peng F."/>
        </authorList>
    </citation>
    <scope>NUCLEOTIDE SEQUENCE [LARGE SCALE GENOMIC DNA]</scope>
    <source>
        <strain evidence="2">R3-44</strain>
    </source>
</reference>
<gene>
    <name evidence="1" type="ORF">FNU76_22900</name>
</gene>
<name>A0A516SMX3_9NEIS</name>
<evidence type="ECO:0008006" key="3">
    <source>
        <dbReference type="Google" id="ProtNLM"/>
    </source>
</evidence>
<organism evidence="1 2">
    <name type="scientific">Chitinimonas arctica</name>
    <dbReference type="NCBI Taxonomy" id="2594795"/>
    <lineage>
        <taxon>Bacteria</taxon>
        <taxon>Pseudomonadati</taxon>
        <taxon>Pseudomonadota</taxon>
        <taxon>Betaproteobacteria</taxon>
        <taxon>Neisseriales</taxon>
        <taxon>Chitinibacteraceae</taxon>
        <taxon>Chitinimonas</taxon>
    </lineage>
</organism>
<proteinExistence type="predicted"/>
<dbReference type="Proteomes" id="UP000317550">
    <property type="component" value="Chromosome"/>
</dbReference>